<keyword evidence="10" id="KW-0560">Oxidoreductase</keyword>
<keyword evidence="12" id="KW-0503">Monooxygenase</keyword>
<dbReference type="GO" id="GO:0004497">
    <property type="term" value="F:monooxygenase activity"/>
    <property type="evidence" value="ECO:0007669"/>
    <property type="project" value="UniProtKB-KW"/>
</dbReference>
<evidence type="ECO:0000256" key="5">
    <source>
        <dbReference type="ARBA" id="ARBA00010617"/>
    </source>
</evidence>
<evidence type="ECO:0000313" key="14">
    <source>
        <dbReference type="EMBL" id="KAJ8715550.1"/>
    </source>
</evidence>
<dbReference type="Pfam" id="PF00067">
    <property type="entry name" value="p450"/>
    <property type="match status" value="1"/>
</dbReference>
<evidence type="ECO:0000256" key="6">
    <source>
        <dbReference type="ARBA" id="ARBA00022617"/>
    </source>
</evidence>
<dbReference type="PRINTS" id="PR00463">
    <property type="entry name" value="EP450I"/>
</dbReference>
<evidence type="ECO:0000256" key="7">
    <source>
        <dbReference type="ARBA" id="ARBA00022723"/>
    </source>
</evidence>
<dbReference type="AlphaFoldDB" id="A0AAD8DR78"/>
<evidence type="ECO:0000256" key="1">
    <source>
        <dbReference type="ARBA" id="ARBA00001971"/>
    </source>
</evidence>
<keyword evidence="8" id="KW-0256">Endoplasmic reticulum</keyword>
<dbReference type="GO" id="GO:0016705">
    <property type="term" value="F:oxidoreductase activity, acting on paired donors, with incorporation or reduction of molecular oxygen"/>
    <property type="evidence" value="ECO:0007669"/>
    <property type="project" value="InterPro"/>
</dbReference>
<evidence type="ECO:0000256" key="11">
    <source>
        <dbReference type="ARBA" id="ARBA00023004"/>
    </source>
</evidence>
<organism evidence="14 15">
    <name type="scientific">Mythimna separata</name>
    <name type="common">Oriental armyworm</name>
    <name type="synonym">Pseudaletia separata</name>
    <dbReference type="NCBI Taxonomy" id="271217"/>
    <lineage>
        <taxon>Eukaryota</taxon>
        <taxon>Metazoa</taxon>
        <taxon>Ecdysozoa</taxon>
        <taxon>Arthropoda</taxon>
        <taxon>Hexapoda</taxon>
        <taxon>Insecta</taxon>
        <taxon>Pterygota</taxon>
        <taxon>Neoptera</taxon>
        <taxon>Endopterygota</taxon>
        <taxon>Lepidoptera</taxon>
        <taxon>Glossata</taxon>
        <taxon>Ditrysia</taxon>
        <taxon>Noctuoidea</taxon>
        <taxon>Noctuidae</taxon>
        <taxon>Noctuinae</taxon>
        <taxon>Hadenini</taxon>
        <taxon>Mythimna</taxon>
    </lineage>
</organism>
<keyword evidence="13" id="KW-0472">Membrane</keyword>
<dbReference type="SUPFAM" id="SSF48264">
    <property type="entry name" value="Cytochrome P450"/>
    <property type="match status" value="1"/>
</dbReference>
<keyword evidence="7" id="KW-0479">Metal-binding</keyword>
<comment type="similarity">
    <text evidence="5">Belongs to the cytochrome P450 family.</text>
</comment>
<evidence type="ECO:0000256" key="13">
    <source>
        <dbReference type="ARBA" id="ARBA00023136"/>
    </source>
</evidence>
<dbReference type="PANTHER" id="PTHR24291">
    <property type="entry name" value="CYTOCHROME P450 FAMILY 4"/>
    <property type="match status" value="1"/>
</dbReference>
<proteinExistence type="inferred from homology"/>
<reference evidence="14" key="1">
    <citation type="submission" date="2023-03" db="EMBL/GenBank/DDBJ databases">
        <title>Chromosome-level genomes of two armyworms, Mythimna separata and Mythimna loreyi, provide insights into the biosynthesis and reception of sex pheromones.</title>
        <authorList>
            <person name="Zhao H."/>
        </authorList>
    </citation>
    <scope>NUCLEOTIDE SEQUENCE</scope>
    <source>
        <strain evidence="14">BeijingLab</strain>
        <tissue evidence="14">Pupa</tissue>
    </source>
</reference>
<dbReference type="PRINTS" id="PR00385">
    <property type="entry name" value="P450"/>
</dbReference>
<accession>A0AAD8DR78</accession>
<evidence type="ECO:0000256" key="8">
    <source>
        <dbReference type="ARBA" id="ARBA00022824"/>
    </source>
</evidence>
<dbReference type="InterPro" id="IPR002401">
    <property type="entry name" value="Cyt_P450_E_grp-I"/>
</dbReference>
<dbReference type="InterPro" id="IPR036396">
    <property type="entry name" value="Cyt_P450_sf"/>
</dbReference>
<dbReference type="EMBL" id="JARGEI010000018">
    <property type="protein sequence ID" value="KAJ8715550.1"/>
    <property type="molecule type" value="Genomic_DNA"/>
</dbReference>
<evidence type="ECO:0000256" key="3">
    <source>
        <dbReference type="ARBA" id="ARBA00004174"/>
    </source>
</evidence>
<evidence type="ECO:0000256" key="9">
    <source>
        <dbReference type="ARBA" id="ARBA00022848"/>
    </source>
</evidence>
<gene>
    <name evidence="14" type="ORF">PYW07_010032</name>
</gene>
<evidence type="ECO:0000256" key="2">
    <source>
        <dbReference type="ARBA" id="ARBA00003690"/>
    </source>
</evidence>
<dbReference type="InterPro" id="IPR001128">
    <property type="entry name" value="Cyt_P450"/>
</dbReference>
<comment type="subcellular location">
    <subcellularLocation>
        <location evidence="4">Endoplasmic reticulum membrane</location>
        <topology evidence="4">Peripheral membrane protein</topology>
    </subcellularLocation>
    <subcellularLocation>
        <location evidence="3">Microsome membrane</location>
        <topology evidence="3">Peripheral membrane protein</topology>
    </subcellularLocation>
</comment>
<protein>
    <recommendedName>
        <fullName evidence="16">Cytochrome P450</fullName>
    </recommendedName>
</protein>
<comment type="cofactor">
    <cofactor evidence="1">
        <name>heme</name>
        <dbReference type="ChEBI" id="CHEBI:30413"/>
    </cofactor>
</comment>
<dbReference type="GO" id="GO:0005506">
    <property type="term" value="F:iron ion binding"/>
    <property type="evidence" value="ECO:0007669"/>
    <property type="project" value="InterPro"/>
</dbReference>
<sequence>MLQLAEEQNAFTDDDIGQHLHTLVGASYDTTASAMTFLLLVIGSYQNVQKRIFDELQDVFGHDDTDVTKQDLQKLVYLEAVIKESMRLYPVVPIIARKVDVEVNLSKLFSMMVMKVALVHIIRRYRVTGDINNVECEFDAVLKPMKGHLICLKART</sequence>
<keyword evidence="11" id="KW-0408">Iron</keyword>
<dbReference type="InterPro" id="IPR050196">
    <property type="entry name" value="Cytochrome_P450_Monoox"/>
</dbReference>
<evidence type="ECO:0000256" key="10">
    <source>
        <dbReference type="ARBA" id="ARBA00023002"/>
    </source>
</evidence>
<keyword evidence="15" id="KW-1185">Reference proteome</keyword>
<dbReference type="GO" id="GO:0005789">
    <property type="term" value="C:endoplasmic reticulum membrane"/>
    <property type="evidence" value="ECO:0007669"/>
    <property type="project" value="UniProtKB-SubCell"/>
</dbReference>
<keyword evidence="6" id="KW-0349">Heme</keyword>
<dbReference type="Proteomes" id="UP001231518">
    <property type="component" value="Chromosome 24"/>
</dbReference>
<keyword evidence="9" id="KW-0492">Microsome</keyword>
<dbReference type="GO" id="GO:0020037">
    <property type="term" value="F:heme binding"/>
    <property type="evidence" value="ECO:0007669"/>
    <property type="project" value="InterPro"/>
</dbReference>
<dbReference type="Gene3D" id="1.10.630.10">
    <property type="entry name" value="Cytochrome P450"/>
    <property type="match status" value="1"/>
</dbReference>
<name>A0AAD8DR78_MYTSE</name>
<evidence type="ECO:0000313" key="15">
    <source>
        <dbReference type="Proteomes" id="UP001231518"/>
    </source>
</evidence>
<evidence type="ECO:0000256" key="12">
    <source>
        <dbReference type="ARBA" id="ARBA00023033"/>
    </source>
</evidence>
<dbReference type="PANTHER" id="PTHR24291:SF189">
    <property type="entry name" value="CYTOCHROME P450 4C3-RELATED"/>
    <property type="match status" value="1"/>
</dbReference>
<comment type="function">
    <text evidence="2">May be involved in the metabolism of insect hormones and in the breakdown of synthetic insecticides.</text>
</comment>
<evidence type="ECO:0008006" key="16">
    <source>
        <dbReference type="Google" id="ProtNLM"/>
    </source>
</evidence>
<evidence type="ECO:0000256" key="4">
    <source>
        <dbReference type="ARBA" id="ARBA00004406"/>
    </source>
</evidence>
<comment type="caution">
    <text evidence="14">The sequence shown here is derived from an EMBL/GenBank/DDBJ whole genome shotgun (WGS) entry which is preliminary data.</text>
</comment>